<keyword evidence="3" id="KW-1185">Reference proteome</keyword>
<reference evidence="2 3" key="1">
    <citation type="submission" date="2018-06" db="EMBL/GenBank/DDBJ databases">
        <title>Comparative genomics reveals the genomic features of Rhizophagus irregularis, R. cerebriforme, R. diaphanum and Gigaspora rosea, and their symbiotic lifestyle signature.</title>
        <authorList>
            <person name="Morin E."/>
            <person name="San Clemente H."/>
            <person name="Chen E.C.H."/>
            <person name="De La Providencia I."/>
            <person name="Hainaut M."/>
            <person name="Kuo A."/>
            <person name="Kohler A."/>
            <person name="Murat C."/>
            <person name="Tang N."/>
            <person name="Roy S."/>
            <person name="Loubradou J."/>
            <person name="Henrissat B."/>
            <person name="Grigoriev I.V."/>
            <person name="Corradi N."/>
            <person name="Roux C."/>
            <person name="Martin F.M."/>
        </authorList>
    </citation>
    <scope>NUCLEOTIDE SEQUENCE [LARGE SCALE GENOMIC DNA]</scope>
    <source>
        <strain evidence="2 3">DAOM 194757</strain>
    </source>
</reference>
<dbReference type="AlphaFoldDB" id="A0A397VUR2"/>
<feature type="compositionally biased region" description="Low complexity" evidence="1">
    <location>
        <begin position="30"/>
        <end position="41"/>
    </location>
</feature>
<feature type="region of interest" description="Disordered" evidence="1">
    <location>
        <begin position="1"/>
        <end position="41"/>
    </location>
</feature>
<feature type="compositionally biased region" description="Low complexity" evidence="1">
    <location>
        <begin position="1"/>
        <end position="15"/>
    </location>
</feature>
<gene>
    <name evidence="2" type="ORF">C2G38_2165272</name>
</gene>
<name>A0A397VUR2_9GLOM</name>
<dbReference type="Proteomes" id="UP000266673">
    <property type="component" value="Unassembled WGS sequence"/>
</dbReference>
<evidence type="ECO:0000313" key="3">
    <source>
        <dbReference type="Proteomes" id="UP000266673"/>
    </source>
</evidence>
<feature type="compositionally biased region" description="Basic and acidic residues" evidence="1">
    <location>
        <begin position="16"/>
        <end position="28"/>
    </location>
</feature>
<comment type="caution">
    <text evidence="2">The sequence shown here is derived from an EMBL/GenBank/DDBJ whole genome shotgun (WGS) entry which is preliminary data.</text>
</comment>
<protein>
    <submittedName>
        <fullName evidence="2">Uncharacterized protein</fullName>
    </submittedName>
</protein>
<organism evidence="2 3">
    <name type="scientific">Gigaspora rosea</name>
    <dbReference type="NCBI Taxonomy" id="44941"/>
    <lineage>
        <taxon>Eukaryota</taxon>
        <taxon>Fungi</taxon>
        <taxon>Fungi incertae sedis</taxon>
        <taxon>Mucoromycota</taxon>
        <taxon>Glomeromycotina</taxon>
        <taxon>Glomeromycetes</taxon>
        <taxon>Diversisporales</taxon>
        <taxon>Gigasporaceae</taxon>
        <taxon>Gigaspora</taxon>
    </lineage>
</organism>
<evidence type="ECO:0000256" key="1">
    <source>
        <dbReference type="SAM" id="MobiDB-lite"/>
    </source>
</evidence>
<evidence type="ECO:0000313" key="2">
    <source>
        <dbReference type="EMBL" id="RIB25678.1"/>
    </source>
</evidence>
<sequence length="68" mass="7704">MSTTNTLPPRPTTTKPDFDFPKKPKDLPTPEESTTNSTTTIIPPKFTQIEIEEHLKNHIKNSLSEDLI</sequence>
<dbReference type="EMBL" id="QKWP01000165">
    <property type="protein sequence ID" value="RIB25678.1"/>
    <property type="molecule type" value="Genomic_DNA"/>
</dbReference>
<accession>A0A397VUR2</accession>
<proteinExistence type="predicted"/>